<comment type="caution">
    <text evidence="1">The sequence shown here is derived from an EMBL/GenBank/DDBJ whole genome shotgun (WGS) entry which is preliminary data.</text>
</comment>
<evidence type="ECO:0000313" key="1">
    <source>
        <dbReference type="EMBL" id="MEJ2888486.1"/>
    </source>
</evidence>
<sequence>MEVVGFREAVVVVRDDEGDIVHAELRWPDGGTVLVGGTKHVDSVHGGLKAGAVYLVTEDVDVVQAPHATEFAAGEPTYACSVHDPEGNVWTFGTYRGAS</sequence>
<dbReference type="Gene3D" id="3.30.720.120">
    <property type="match status" value="1"/>
</dbReference>
<reference evidence="1 2" key="1">
    <citation type="submission" date="2024-03" db="EMBL/GenBank/DDBJ databases">
        <title>Actinomycetospora sp. OC33-EN06, a novel actinomycete isolated from wild orchid (Aerides multiflora).</title>
        <authorList>
            <person name="Suriyachadkun C."/>
        </authorList>
    </citation>
    <scope>NUCLEOTIDE SEQUENCE [LARGE SCALE GENOMIC DNA]</scope>
    <source>
        <strain evidence="1 2">OC33-EN06</strain>
    </source>
</reference>
<dbReference type="InterPro" id="IPR029068">
    <property type="entry name" value="Glyas_Bleomycin-R_OHBP_Dase"/>
</dbReference>
<organism evidence="1 2">
    <name type="scientific">Actinomycetospora aeridis</name>
    <dbReference type="NCBI Taxonomy" id="3129231"/>
    <lineage>
        <taxon>Bacteria</taxon>
        <taxon>Bacillati</taxon>
        <taxon>Actinomycetota</taxon>
        <taxon>Actinomycetes</taxon>
        <taxon>Pseudonocardiales</taxon>
        <taxon>Pseudonocardiaceae</taxon>
        <taxon>Actinomycetospora</taxon>
    </lineage>
</organism>
<dbReference type="Proteomes" id="UP001370100">
    <property type="component" value="Unassembled WGS sequence"/>
</dbReference>
<accession>A0ABU8N805</accession>
<proteinExistence type="predicted"/>
<gene>
    <name evidence="1" type="ORF">WCD41_18645</name>
</gene>
<name>A0ABU8N805_9PSEU</name>
<keyword evidence="2" id="KW-1185">Reference proteome</keyword>
<dbReference type="SUPFAM" id="SSF54593">
    <property type="entry name" value="Glyoxalase/Bleomycin resistance protein/Dihydroxybiphenyl dioxygenase"/>
    <property type="match status" value="1"/>
</dbReference>
<dbReference type="EMBL" id="JBBEGL010000005">
    <property type="protein sequence ID" value="MEJ2888486.1"/>
    <property type="molecule type" value="Genomic_DNA"/>
</dbReference>
<evidence type="ECO:0000313" key="2">
    <source>
        <dbReference type="Proteomes" id="UP001370100"/>
    </source>
</evidence>
<protein>
    <submittedName>
        <fullName evidence="1">Glyoxalase</fullName>
    </submittedName>
</protein>